<keyword evidence="2" id="KW-1185">Reference proteome</keyword>
<organism evidence="1 2">
    <name type="scientific">Aneurinibacillus danicus</name>
    <dbReference type="NCBI Taxonomy" id="267746"/>
    <lineage>
        <taxon>Bacteria</taxon>
        <taxon>Bacillati</taxon>
        <taxon>Bacillota</taxon>
        <taxon>Bacilli</taxon>
        <taxon>Bacillales</taxon>
        <taxon>Paenibacillaceae</taxon>
        <taxon>Aneurinibacillus group</taxon>
        <taxon>Aneurinibacillus</taxon>
    </lineage>
</organism>
<dbReference type="EMBL" id="BJXX01000011">
    <property type="protein sequence ID" value="GEN32663.1"/>
    <property type="molecule type" value="Genomic_DNA"/>
</dbReference>
<sequence>MTYYYTTGNLWMKGEQGKVKTAWWMRLFHRERQVLETESMVEEGPDERELTRMLFTLKEKIRTGYEERTLDNEIYDECRYLLFRLDLLLPYALKERIIRLIAEDAFGTLEPYLSLHEESRRNVRGEIVRALRCMAAEAARIVGAIQEYEREVFSNRAAFVSKWYEKK</sequence>
<evidence type="ECO:0000313" key="2">
    <source>
        <dbReference type="Proteomes" id="UP000321157"/>
    </source>
</evidence>
<evidence type="ECO:0000313" key="1">
    <source>
        <dbReference type="EMBL" id="GEN32663.1"/>
    </source>
</evidence>
<gene>
    <name evidence="1" type="ORF">ADA01nite_01230</name>
</gene>
<reference evidence="1 2" key="1">
    <citation type="submission" date="2019-07" db="EMBL/GenBank/DDBJ databases">
        <title>Whole genome shotgun sequence of Aneurinibacillus danicus NBRC 102444.</title>
        <authorList>
            <person name="Hosoyama A."/>
            <person name="Uohara A."/>
            <person name="Ohji S."/>
            <person name="Ichikawa N."/>
        </authorList>
    </citation>
    <scope>NUCLEOTIDE SEQUENCE [LARGE SCALE GENOMIC DNA]</scope>
    <source>
        <strain evidence="1 2">NBRC 102444</strain>
    </source>
</reference>
<proteinExistence type="predicted"/>
<protein>
    <submittedName>
        <fullName evidence="1">Uncharacterized protein</fullName>
    </submittedName>
</protein>
<dbReference type="Proteomes" id="UP000321157">
    <property type="component" value="Unassembled WGS sequence"/>
</dbReference>
<comment type="caution">
    <text evidence="1">The sequence shown here is derived from an EMBL/GenBank/DDBJ whole genome shotgun (WGS) entry which is preliminary data.</text>
</comment>
<dbReference type="AlphaFoldDB" id="A0A511V4G7"/>
<name>A0A511V4G7_9BACL</name>
<accession>A0A511V4G7</accession>